<name>A0AA88YID1_PINIB</name>
<dbReference type="InterPro" id="IPR019141">
    <property type="entry name" value="DUF2045"/>
</dbReference>
<dbReference type="Proteomes" id="UP001186944">
    <property type="component" value="Unassembled WGS sequence"/>
</dbReference>
<gene>
    <name evidence="1" type="ORF">FSP39_009920</name>
</gene>
<dbReference type="PANTHER" id="PTHR21477">
    <property type="entry name" value="ZGC:172139"/>
    <property type="match status" value="1"/>
</dbReference>
<reference evidence="1" key="1">
    <citation type="submission" date="2019-08" db="EMBL/GenBank/DDBJ databases">
        <title>The improved chromosome-level genome for the pearl oyster Pinctada fucata martensii using PacBio sequencing and Hi-C.</title>
        <authorList>
            <person name="Zheng Z."/>
        </authorList>
    </citation>
    <scope>NUCLEOTIDE SEQUENCE</scope>
    <source>
        <strain evidence="1">ZZ-2019</strain>
        <tissue evidence="1">Adductor muscle</tissue>
    </source>
</reference>
<evidence type="ECO:0000313" key="1">
    <source>
        <dbReference type="EMBL" id="KAK3102251.1"/>
    </source>
</evidence>
<organism evidence="1 2">
    <name type="scientific">Pinctada imbricata</name>
    <name type="common">Atlantic pearl-oyster</name>
    <name type="synonym">Pinctada martensii</name>
    <dbReference type="NCBI Taxonomy" id="66713"/>
    <lineage>
        <taxon>Eukaryota</taxon>
        <taxon>Metazoa</taxon>
        <taxon>Spiralia</taxon>
        <taxon>Lophotrochozoa</taxon>
        <taxon>Mollusca</taxon>
        <taxon>Bivalvia</taxon>
        <taxon>Autobranchia</taxon>
        <taxon>Pteriomorphia</taxon>
        <taxon>Pterioida</taxon>
        <taxon>Pterioidea</taxon>
        <taxon>Pteriidae</taxon>
        <taxon>Pinctada</taxon>
    </lineage>
</organism>
<accession>A0AA88YID1</accession>
<proteinExistence type="predicted"/>
<dbReference type="Pfam" id="PF09741">
    <property type="entry name" value="DUF2045"/>
    <property type="match status" value="1"/>
</dbReference>
<comment type="caution">
    <text evidence="1">The sequence shown here is derived from an EMBL/GenBank/DDBJ whole genome shotgun (WGS) entry which is preliminary data.</text>
</comment>
<dbReference type="PANTHER" id="PTHR21477:SF13">
    <property type="entry name" value="KIAA0930"/>
    <property type="match status" value="1"/>
</dbReference>
<dbReference type="AlphaFoldDB" id="A0AA88YID1"/>
<keyword evidence="2" id="KW-1185">Reference proteome</keyword>
<sequence>MLFYIRKTHDIKNKSFKYKPEIEVYRKDSKSLPHLDDQSIDWEETVYLNIILHQFDYTVTCAVCTRTSADNLQILKKFSQKEITYPNIFFTVDNFEEAFTDIVVRDSEMVCVELIASDRSGKIQGVIFLGSIKYEALRKVYDSKLSLTSKMVQTMSLGWIQHNKRVEFVRMRGPQAKGHAEMAVSRVKGSGPETPDMENFPVEDFDDQQQQNDYIQRRMSDPSASIGSFFRGGIQRMSMKKSRSETEKVNGETDADGYPEVEASTLQDVIRDICVIQTDLFCDEVHSKLFIALFLLGLFCLG</sequence>
<protein>
    <recommendedName>
        <fullName evidence="3">KIAA0930</fullName>
    </recommendedName>
</protein>
<evidence type="ECO:0000313" key="2">
    <source>
        <dbReference type="Proteomes" id="UP001186944"/>
    </source>
</evidence>
<evidence type="ECO:0008006" key="3">
    <source>
        <dbReference type="Google" id="ProtNLM"/>
    </source>
</evidence>
<dbReference type="EMBL" id="VSWD01000005">
    <property type="protein sequence ID" value="KAK3102251.1"/>
    <property type="molecule type" value="Genomic_DNA"/>
</dbReference>